<organism evidence="7 8">
    <name type="scientific">Celeribacter halophilus</name>
    <dbReference type="NCBI Taxonomy" id="576117"/>
    <lineage>
        <taxon>Bacteria</taxon>
        <taxon>Pseudomonadati</taxon>
        <taxon>Pseudomonadota</taxon>
        <taxon>Alphaproteobacteria</taxon>
        <taxon>Rhodobacterales</taxon>
        <taxon>Roseobacteraceae</taxon>
        <taxon>Celeribacter</taxon>
    </lineage>
</organism>
<protein>
    <recommendedName>
        <fullName evidence="3">Aldoketomutase</fullName>
    </recommendedName>
    <alternativeName>
        <fullName evidence="2">Ketone-aldehyde mutase</fullName>
    </alternativeName>
    <alternativeName>
        <fullName evidence="4">Methylglyoxalase</fullName>
    </alternativeName>
    <alternativeName>
        <fullName evidence="5">S-D-lactoylglutathione methylglyoxal lyase</fullName>
    </alternativeName>
</protein>
<dbReference type="STRING" id="576117.SAMN04488138_10369"/>
<dbReference type="RefSeq" id="WP_066607511.1">
    <property type="nucleotide sequence ID" value="NZ_FORY01000003.1"/>
</dbReference>
<dbReference type="Pfam" id="PF00903">
    <property type="entry name" value="Glyoxalase"/>
    <property type="match status" value="1"/>
</dbReference>
<dbReference type="PROSITE" id="PS00935">
    <property type="entry name" value="GLYOXALASE_I_2"/>
    <property type="match status" value="1"/>
</dbReference>
<dbReference type="InterPro" id="IPR018146">
    <property type="entry name" value="Glyoxalase_1_CS"/>
</dbReference>
<dbReference type="GO" id="GO:0004462">
    <property type="term" value="F:lactoylglutathione lyase activity"/>
    <property type="evidence" value="ECO:0007669"/>
    <property type="project" value="InterPro"/>
</dbReference>
<evidence type="ECO:0000256" key="4">
    <source>
        <dbReference type="ARBA" id="ARBA00032460"/>
    </source>
</evidence>
<dbReference type="GO" id="GO:0046872">
    <property type="term" value="F:metal ion binding"/>
    <property type="evidence" value="ECO:0007669"/>
    <property type="project" value="UniProtKB-KW"/>
</dbReference>
<name>A0A1I3PVL5_9RHOB</name>
<dbReference type="GO" id="GO:0005737">
    <property type="term" value="C:cytoplasm"/>
    <property type="evidence" value="ECO:0007669"/>
    <property type="project" value="TreeGrafter"/>
</dbReference>
<keyword evidence="7" id="KW-0456">Lyase</keyword>
<evidence type="ECO:0000313" key="8">
    <source>
        <dbReference type="Proteomes" id="UP000183299"/>
    </source>
</evidence>
<dbReference type="GeneID" id="98664173"/>
<evidence type="ECO:0000313" key="7">
    <source>
        <dbReference type="EMBL" id="SFJ24976.1"/>
    </source>
</evidence>
<dbReference type="PANTHER" id="PTHR46036:SF5">
    <property type="entry name" value="LACTOYLGLUTATHIONE LYASE"/>
    <property type="match status" value="1"/>
</dbReference>
<evidence type="ECO:0000256" key="2">
    <source>
        <dbReference type="ARBA" id="ARBA00030291"/>
    </source>
</evidence>
<gene>
    <name evidence="7" type="ORF">SAMN04488138_10369</name>
</gene>
<evidence type="ECO:0000256" key="5">
    <source>
        <dbReference type="ARBA" id="ARBA00033298"/>
    </source>
</evidence>
<keyword evidence="1" id="KW-0479">Metal-binding</keyword>
<dbReference type="InterPro" id="IPR037523">
    <property type="entry name" value="VOC_core"/>
</dbReference>
<dbReference type="OrthoDB" id="4725692at2"/>
<dbReference type="InterPro" id="IPR004360">
    <property type="entry name" value="Glyas_Fos-R_dOase_dom"/>
</dbReference>
<feature type="domain" description="VOC" evidence="6">
    <location>
        <begin position="4"/>
        <end position="127"/>
    </location>
</feature>
<proteinExistence type="predicted"/>
<evidence type="ECO:0000256" key="1">
    <source>
        <dbReference type="ARBA" id="ARBA00022723"/>
    </source>
</evidence>
<dbReference type="Proteomes" id="UP000183299">
    <property type="component" value="Unassembled WGS sequence"/>
</dbReference>
<dbReference type="AlphaFoldDB" id="A0A1I3PVL5"/>
<sequence>MPAKAIHSCIRVLDEARSVAFYEEAFGLTVADKLDFPDFTLIYMSNPLSAFELELTINKGTTEPYDLGNGYGHFAVSVEDLEVEHARMEAAGLAPGKIVDFAPAGTRVAKFFFITDPDGYKIEVIERGGRFL</sequence>
<keyword evidence="8" id="KW-1185">Reference proteome</keyword>
<dbReference type="PROSITE" id="PS51819">
    <property type="entry name" value="VOC"/>
    <property type="match status" value="1"/>
</dbReference>
<evidence type="ECO:0000256" key="3">
    <source>
        <dbReference type="ARBA" id="ARBA00030892"/>
    </source>
</evidence>
<dbReference type="Gene3D" id="3.10.180.10">
    <property type="entry name" value="2,3-Dihydroxybiphenyl 1,2-Dioxygenase, domain 1"/>
    <property type="match status" value="1"/>
</dbReference>
<dbReference type="EMBL" id="FORY01000003">
    <property type="protein sequence ID" value="SFJ24976.1"/>
    <property type="molecule type" value="Genomic_DNA"/>
</dbReference>
<accession>A0A1I3PVL5</accession>
<dbReference type="PANTHER" id="PTHR46036">
    <property type="entry name" value="LACTOYLGLUTATHIONE LYASE"/>
    <property type="match status" value="1"/>
</dbReference>
<evidence type="ECO:0000259" key="6">
    <source>
        <dbReference type="PROSITE" id="PS51819"/>
    </source>
</evidence>
<dbReference type="GO" id="GO:0019243">
    <property type="term" value="P:methylglyoxal catabolic process to D-lactate via S-lactoyl-glutathione"/>
    <property type="evidence" value="ECO:0007669"/>
    <property type="project" value="TreeGrafter"/>
</dbReference>
<dbReference type="InterPro" id="IPR029068">
    <property type="entry name" value="Glyas_Bleomycin-R_OHBP_Dase"/>
</dbReference>
<dbReference type="SUPFAM" id="SSF54593">
    <property type="entry name" value="Glyoxalase/Bleomycin resistance protein/Dihydroxybiphenyl dioxygenase"/>
    <property type="match status" value="1"/>
</dbReference>
<reference evidence="7 8" key="1">
    <citation type="submission" date="2016-10" db="EMBL/GenBank/DDBJ databases">
        <authorList>
            <person name="de Groot N.N."/>
        </authorList>
    </citation>
    <scope>NUCLEOTIDE SEQUENCE [LARGE SCALE GENOMIC DNA]</scope>
    <source>
        <strain evidence="7 8">CGMCC 1.8891</strain>
    </source>
</reference>